<organism evidence="3 4">
    <name type="scientific">Pseudomonas japonica</name>
    <dbReference type="NCBI Taxonomy" id="256466"/>
    <lineage>
        <taxon>Bacteria</taxon>
        <taxon>Pseudomonadati</taxon>
        <taxon>Pseudomonadota</taxon>
        <taxon>Gammaproteobacteria</taxon>
        <taxon>Pseudomonadales</taxon>
        <taxon>Pseudomonadaceae</taxon>
        <taxon>Pseudomonas</taxon>
    </lineage>
</organism>
<dbReference type="InterPro" id="IPR003615">
    <property type="entry name" value="HNH_nuc"/>
</dbReference>
<dbReference type="AlphaFoldDB" id="A0A239BQZ1"/>
<reference evidence="4" key="1">
    <citation type="submission" date="2017-06" db="EMBL/GenBank/DDBJ databases">
        <authorList>
            <person name="Varghese N."/>
            <person name="Submissions S."/>
        </authorList>
    </citation>
    <scope>NUCLEOTIDE SEQUENCE [LARGE SCALE GENOMIC DNA]</scope>
    <source>
        <strain evidence="4">DSM 22348</strain>
    </source>
</reference>
<sequence length="173" mass="18834">MLEQWKTIADYPDYAISNLGRVKRLTSRTCAKAGSILKTPGRSKSRPYLSVDLCFLGGKSTELVHRLVAIAFLGEPPFPGAEVNHIDGNKGNASVTNLEWITSSANQQHAYAAGLQCAKGESNGQAKLREVEVLEMRSLHASGSASVECLADRYGVHKRTALDVVNRKSWAHI</sequence>
<dbReference type="GO" id="GO:0016788">
    <property type="term" value="F:hydrolase activity, acting on ester bonds"/>
    <property type="evidence" value="ECO:0007669"/>
    <property type="project" value="InterPro"/>
</dbReference>
<feature type="domain" description="NUMOD4" evidence="1">
    <location>
        <begin position="3"/>
        <end position="53"/>
    </location>
</feature>
<dbReference type="STRING" id="1215104.GCA_000730585_02804"/>
<accession>A0A239BQZ1</accession>
<dbReference type="InterPro" id="IPR010902">
    <property type="entry name" value="NUMOD4"/>
</dbReference>
<protein>
    <submittedName>
        <fullName evidence="3">NUMOD4 motif-containing protein</fullName>
    </submittedName>
</protein>
<dbReference type="Proteomes" id="UP000198407">
    <property type="component" value="Unassembled WGS sequence"/>
</dbReference>
<dbReference type="Pfam" id="PF07463">
    <property type="entry name" value="NUMOD4"/>
    <property type="match status" value="1"/>
</dbReference>
<keyword evidence="4" id="KW-1185">Reference proteome</keyword>
<dbReference type="RefSeq" id="WP_042125030.1">
    <property type="nucleotide sequence ID" value="NZ_FZOL01000003.1"/>
</dbReference>
<name>A0A239BQZ1_9PSED</name>
<gene>
    <name evidence="3" type="ORF">SAMN05444352_103143</name>
</gene>
<dbReference type="InterPro" id="IPR044925">
    <property type="entry name" value="His-Me_finger_sf"/>
</dbReference>
<evidence type="ECO:0000259" key="2">
    <source>
        <dbReference type="Pfam" id="PF13392"/>
    </source>
</evidence>
<dbReference type="SUPFAM" id="SSF54060">
    <property type="entry name" value="His-Me finger endonucleases"/>
    <property type="match status" value="1"/>
</dbReference>
<dbReference type="Gene3D" id="3.90.75.20">
    <property type="match status" value="1"/>
</dbReference>
<feature type="domain" description="HNH nuclease" evidence="2">
    <location>
        <begin position="63"/>
        <end position="107"/>
    </location>
</feature>
<dbReference type="Pfam" id="PF13392">
    <property type="entry name" value="HNH_3"/>
    <property type="match status" value="1"/>
</dbReference>
<dbReference type="EMBL" id="FZOL01000003">
    <property type="protein sequence ID" value="SNS10276.1"/>
    <property type="molecule type" value="Genomic_DNA"/>
</dbReference>
<evidence type="ECO:0000313" key="4">
    <source>
        <dbReference type="Proteomes" id="UP000198407"/>
    </source>
</evidence>
<dbReference type="OrthoDB" id="9802364at2"/>
<evidence type="ECO:0000259" key="1">
    <source>
        <dbReference type="Pfam" id="PF07463"/>
    </source>
</evidence>
<proteinExistence type="predicted"/>
<evidence type="ECO:0000313" key="3">
    <source>
        <dbReference type="EMBL" id="SNS10276.1"/>
    </source>
</evidence>